<dbReference type="KEGG" id="pon:100460915"/>
<protein>
    <recommendedName>
        <fullName evidence="15">NACHT, LRR and PYD domains-containing protein 10</fullName>
    </recommendedName>
</protein>
<dbReference type="GO" id="GO:0005654">
    <property type="term" value="C:nucleoplasm"/>
    <property type="evidence" value="ECO:0007669"/>
    <property type="project" value="Ensembl"/>
</dbReference>
<feature type="region of interest" description="Disordered" evidence="16">
    <location>
        <begin position="595"/>
        <end position="656"/>
    </location>
</feature>
<evidence type="ECO:0000259" key="18">
    <source>
        <dbReference type="PROSITE" id="PS50837"/>
    </source>
</evidence>
<dbReference type="Proteomes" id="UP000001595">
    <property type="component" value="Chromosome 11"/>
</dbReference>
<dbReference type="GO" id="GO:0031965">
    <property type="term" value="C:nuclear membrane"/>
    <property type="evidence" value="ECO:0007669"/>
    <property type="project" value="Ensembl"/>
</dbReference>
<evidence type="ECO:0000256" key="14">
    <source>
        <dbReference type="ARBA" id="ARBA00063582"/>
    </source>
</evidence>
<evidence type="ECO:0000256" key="3">
    <source>
        <dbReference type="ARBA" id="ARBA00008665"/>
    </source>
</evidence>
<dbReference type="InterPro" id="IPR041075">
    <property type="entry name" value="NOD1/2_WH"/>
</dbReference>
<feature type="domain" description="NACHT" evidence="18">
    <location>
        <begin position="167"/>
        <end position="361"/>
    </location>
</feature>
<keyword evidence="5" id="KW-0963">Cytoplasm</keyword>
<keyword evidence="4" id="KW-1003">Cell membrane</keyword>
<dbReference type="GO" id="GO:0005524">
    <property type="term" value="F:ATP binding"/>
    <property type="evidence" value="ECO:0007669"/>
    <property type="project" value="UniProtKB-KW"/>
</dbReference>
<dbReference type="GO" id="GO:0009898">
    <property type="term" value="C:cytoplasmic side of plasma membrane"/>
    <property type="evidence" value="ECO:0007669"/>
    <property type="project" value="Ensembl"/>
</dbReference>
<dbReference type="GO" id="GO:0032755">
    <property type="term" value="P:positive regulation of interleukin-6 production"/>
    <property type="evidence" value="ECO:0007669"/>
    <property type="project" value="Ensembl"/>
</dbReference>
<dbReference type="PROSITE" id="PS50837">
    <property type="entry name" value="NACHT"/>
    <property type="match status" value="1"/>
</dbReference>
<evidence type="ECO:0000256" key="5">
    <source>
        <dbReference type="ARBA" id="ARBA00022490"/>
    </source>
</evidence>
<dbReference type="AlphaFoldDB" id="A0A8I5UML7"/>
<evidence type="ECO:0000256" key="7">
    <source>
        <dbReference type="ARBA" id="ARBA00022741"/>
    </source>
</evidence>
<feature type="compositionally biased region" description="Basic and acidic residues" evidence="16">
    <location>
        <begin position="684"/>
        <end position="701"/>
    </location>
</feature>
<dbReference type="CTD" id="338322"/>
<dbReference type="OrthoDB" id="120976at2759"/>
<dbReference type="PROSITE" id="PS50824">
    <property type="entry name" value="DAPIN"/>
    <property type="match status" value="1"/>
</dbReference>
<accession>A0A8I5UML7</accession>
<keyword evidence="12" id="KW-0395">Inflammatory response</keyword>
<keyword evidence="10" id="KW-1064">Adaptive immunity</keyword>
<dbReference type="Gene3D" id="1.10.533.10">
    <property type="entry name" value="Death Domain, Fas"/>
    <property type="match status" value="1"/>
</dbReference>
<keyword evidence="6" id="KW-0399">Innate immunity</keyword>
<evidence type="ECO:0000256" key="15">
    <source>
        <dbReference type="ARBA" id="ARBA00072896"/>
    </source>
</evidence>
<evidence type="ECO:0000313" key="20">
    <source>
        <dbReference type="Proteomes" id="UP000001595"/>
    </source>
</evidence>
<dbReference type="PANTHER" id="PTHR45690:SF4">
    <property type="entry name" value="NACHT, LRR AND PYD DOMAINS-CONTAINING PROTEIN 10"/>
    <property type="match status" value="1"/>
</dbReference>
<evidence type="ECO:0000256" key="6">
    <source>
        <dbReference type="ARBA" id="ARBA00022588"/>
    </source>
</evidence>
<feature type="compositionally biased region" description="Polar residues" evidence="16">
    <location>
        <begin position="597"/>
        <end position="609"/>
    </location>
</feature>
<dbReference type="CDD" id="cd08321">
    <property type="entry name" value="Pyrin_ASC-like"/>
    <property type="match status" value="1"/>
</dbReference>
<dbReference type="GO" id="GO:0003924">
    <property type="term" value="F:GTPase activity"/>
    <property type="evidence" value="ECO:0007669"/>
    <property type="project" value="Ensembl"/>
</dbReference>
<keyword evidence="8" id="KW-0067">ATP-binding</keyword>
<evidence type="ECO:0000256" key="4">
    <source>
        <dbReference type="ARBA" id="ARBA00022475"/>
    </source>
</evidence>
<dbReference type="Pfam" id="PF17779">
    <property type="entry name" value="WHD_NOD2"/>
    <property type="match status" value="1"/>
</dbReference>
<evidence type="ECO:0000256" key="1">
    <source>
        <dbReference type="ARBA" id="ARBA00004202"/>
    </source>
</evidence>
<dbReference type="GO" id="GO:0002250">
    <property type="term" value="P:adaptive immune response"/>
    <property type="evidence" value="ECO:0007669"/>
    <property type="project" value="UniProtKB-KW"/>
</dbReference>
<proteinExistence type="inferred from homology"/>
<keyword evidence="20" id="KW-1185">Reference proteome</keyword>
<comment type="subunit">
    <text evidence="14">Oligomerizes. Interacts with PYCARD. Also interacts with CASP1 and IL1B. Interacts with NOD1 and components of the NOD1 signaling pathway including RIPK2, NR2C2/TAK1 and IKBKG/NEMO.</text>
</comment>
<dbReference type="GO" id="GO:0002218">
    <property type="term" value="P:activation of innate immune response"/>
    <property type="evidence" value="ECO:0007669"/>
    <property type="project" value="Ensembl"/>
</dbReference>
<evidence type="ECO:0000256" key="2">
    <source>
        <dbReference type="ARBA" id="ARBA00004496"/>
    </source>
</evidence>
<dbReference type="GeneTree" id="ENSGT00940000159520"/>
<dbReference type="GeneID" id="100460915"/>
<reference evidence="19" key="2">
    <citation type="submission" date="2025-08" db="UniProtKB">
        <authorList>
            <consortium name="Ensembl"/>
        </authorList>
    </citation>
    <scope>IDENTIFICATION</scope>
</reference>
<evidence type="ECO:0000259" key="17">
    <source>
        <dbReference type="PROSITE" id="PS50824"/>
    </source>
</evidence>
<dbReference type="FunFam" id="1.10.533.10:FF:000091">
    <property type="entry name" value="NLR family pyrin domain containing 10"/>
    <property type="match status" value="1"/>
</dbReference>
<reference evidence="19" key="3">
    <citation type="submission" date="2025-09" db="UniProtKB">
        <authorList>
            <consortium name="Ensembl"/>
        </authorList>
    </citation>
    <scope>IDENTIFICATION</scope>
</reference>
<evidence type="ECO:0000256" key="10">
    <source>
        <dbReference type="ARBA" id="ARBA00023130"/>
    </source>
</evidence>
<dbReference type="Ensembl" id="ENSPPYT00000048200.1">
    <property type="protein sequence ID" value="ENSPPYP00000037044.1"/>
    <property type="gene ID" value="ENSPPYG00000030752.1"/>
</dbReference>
<dbReference type="GO" id="GO:0006954">
    <property type="term" value="P:inflammatory response"/>
    <property type="evidence" value="ECO:0007669"/>
    <property type="project" value="UniProtKB-KW"/>
</dbReference>
<feature type="compositionally biased region" description="Basic and acidic residues" evidence="16">
    <location>
        <begin position="612"/>
        <end position="629"/>
    </location>
</feature>
<dbReference type="SUPFAM" id="SSF52540">
    <property type="entry name" value="P-loop containing nucleoside triphosphate hydrolases"/>
    <property type="match status" value="1"/>
</dbReference>
<comment type="subcellular location">
    <subcellularLocation>
        <location evidence="1">Cell membrane</location>
        <topology evidence="1">Peripheral membrane protein</topology>
    </subcellularLocation>
    <subcellularLocation>
        <location evidence="2">Cytoplasm</location>
    </subcellularLocation>
</comment>
<evidence type="ECO:0000256" key="11">
    <source>
        <dbReference type="ARBA" id="ARBA00023136"/>
    </source>
</evidence>
<feature type="region of interest" description="Disordered" evidence="16">
    <location>
        <begin position="674"/>
        <end position="701"/>
    </location>
</feature>
<evidence type="ECO:0000256" key="9">
    <source>
        <dbReference type="ARBA" id="ARBA00022859"/>
    </source>
</evidence>
<comment type="function">
    <text evidence="13">Inhibits autoprocessing of CASP1, CASP1-dependent IL1B secretion, PYCARD aggregation and PYCARD-mediated apoptosis but not apoptosis induced by FAS or BID. Displays anti-inflammatory activity. Required for immunity against C.albicans infection. Involved in the innate immune response by contributing to pro-inflammatory cytokine release in response to invasive bacterial infection. Contributes to T-cell-mediated inflammatory responses in the skin. Plays a role in protection against periodontitis through its involvement in induction of IL1A via ERK activation in oral epithelial cells infected with periodontal pathogens. Exhibits both ATPase and GTPase activities.</text>
</comment>
<dbReference type="FunFam" id="3.40.50.300:FF:002112">
    <property type="entry name" value="NLR family pyrin domain containing 10"/>
    <property type="match status" value="1"/>
</dbReference>
<keyword evidence="11" id="KW-0472">Membrane</keyword>
<evidence type="ECO:0000313" key="19">
    <source>
        <dbReference type="Ensembl" id="ENSPPYP00000037044.1"/>
    </source>
</evidence>
<dbReference type="Pfam" id="PF02758">
    <property type="entry name" value="PYRIN"/>
    <property type="match status" value="1"/>
</dbReference>
<dbReference type="Gene3D" id="3.40.50.300">
    <property type="entry name" value="P-loop containing nucleotide triphosphate hydrolases"/>
    <property type="match status" value="1"/>
</dbReference>
<dbReference type="GO" id="GO:0016887">
    <property type="term" value="F:ATP hydrolysis activity"/>
    <property type="evidence" value="ECO:0007669"/>
    <property type="project" value="Ensembl"/>
</dbReference>
<dbReference type="InterPro" id="IPR011029">
    <property type="entry name" value="DEATH-like_dom_sf"/>
</dbReference>
<dbReference type="InterPro" id="IPR050637">
    <property type="entry name" value="NLRP_innate_immun_reg"/>
</dbReference>
<dbReference type="OMA" id="EMTLSMQ"/>
<dbReference type="SMART" id="SM01289">
    <property type="entry name" value="PYRIN"/>
    <property type="match status" value="1"/>
</dbReference>
<keyword evidence="7" id="KW-0547">Nucleotide-binding</keyword>
<dbReference type="Pfam" id="PF05729">
    <property type="entry name" value="NACHT"/>
    <property type="match status" value="1"/>
</dbReference>
<dbReference type="GO" id="GO:0032757">
    <property type="term" value="P:positive regulation of interleukin-8 production"/>
    <property type="evidence" value="ECO:0007669"/>
    <property type="project" value="Ensembl"/>
</dbReference>
<dbReference type="InterPro" id="IPR004020">
    <property type="entry name" value="DAPIN"/>
</dbReference>
<dbReference type="GO" id="GO:1900426">
    <property type="term" value="P:positive regulation of defense response to bacterium"/>
    <property type="evidence" value="ECO:0007669"/>
    <property type="project" value="Ensembl"/>
</dbReference>
<organism evidence="19 20">
    <name type="scientific">Pongo abelii</name>
    <name type="common">Sumatran orangutan</name>
    <name type="synonym">Pongo pygmaeus abelii</name>
    <dbReference type="NCBI Taxonomy" id="9601"/>
    <lineage>
        <taxon>Eukaryota</taxon>
        <taxon>Metazoa</taxon>
        <taxon>Chordata</taxon>
        <taxon>Craniata</taxon>
        <taxon>Vertebrata</taxon>
        <taxon>Euteleostomi</taxon>
        <taxon>Mammalia</taxon>
        <taxon>Eutheria</taxon>
        <taxon>Euarchontoglires</taxon>
        <taxon>Primates</taxon>
        <taxon>Haplorrhini</taxon>
        <taxon>Catarrhini</taxon>
        <taxon>Hominidae</taxon>
        <taxon>Pongo</taxon>
    </lineage>
</organism>
<dbReference type="PANTHER" id="PTHR45690">
    <property type="entry name" value="NACHT, LRR AND PYD DOMAINS-CONTAINING PROTEIN 12"/>
    <property type="match status" value="1"/>
</dbReference>
<keyword evidence="9" id="KW-0391">Immunity</keyword>
<sequence length="701" mass="80006">MAMAKARNPREALLWALSDLEENDFKKLKFYLRDMTLSEGQPPLARGELEGLIPVDLAELLISKYGEKEAVKVVLKGLKVMNLLELVDQLSHICLHDYREIYREHVRCLEEWQEAGVNGRYNQVLLVAKPSSESPESLACPIPEQELDSVMVEVLFDSGEKPSLALSLVVLQGSAGTGKTTLARKIVLDWATGTLYPGRFDYVFYVSCKEVVLLLESKLEQLLFWCCGDNQAPVTEILRQPERLLFILDGFDELQRPFEEKLKKRGLSPKESLLHLLIRRHTLPTCSLLITTRPLALRNLEPLLKQAHHVHILGFSEEERARYFSSYFTDEKQADRAFDIVQKNDILYKACQVPGICWVVCSWLKGQMERGKAVLETPRNSTDIFMAYVSTFLPPDDDGGCSDLSRHRVLRSLCSLAAEGIQHQRFLFEEAELRKHNLDGPRLAAFLSSNDYQLGLAIKKFYSFRHISFQDFFHAMSYLVKEDQSRLGKESRREVQRLLEVKEQEGSDEMTLTMQFLLDISKKDSFSNLELKFCFRISPCLAQDLKHFKEQMESMKHNRTWDLEFSLYEAKMKNLVKGIQMNNVSFNIKHSNEKKSQSQNLFSVKSSLSHGPKKEQKCPSVHGQKEGKDNIAGTQKEASTGKGRGTEETDEEVRCSGMGCREMGTITLKGWRNEGVKGRTGRCGKTDKVKKDGERRIKTNG</sequence>
<feature type="domain" description="Pyrin" evidence="17">
    <location>
        <begin position="3"/>
        <end position="96"/>
    </location>
</feature>
<dbReference type="InterPro" id="IPR007111">
    <property type="entry name" value="NACHT_NTPase"/>
</dbReference>
<evidence type="ECO:0000256" key="16">
    <source>
        <dbReference type="SAM" id="MobiDB-lite"/>
    </source>
</evidence>
<dbReference type="RefSeq" id="XP_002822118.2">
    <property type="nucleotide sequence ID" value="XM_002822072.3"/>
</dbReference>
<dbReference type="SUPFAM" id="SSF47986">
    <property type="entry name" value="DEATH domain"/>
    <property type="match status" value="1"/>
</dbReference>
<dbReference type="GO" id="GO:0005829">
    <property type="term" value="C:cytosol"/>
    <property type="evidence" value="ECO:0007669"/>
    <property type="project" value="Ensembl"/>
</dbReference>
<dbReference type="InterPro" id="IPR027417">
    <property type="entry name" value="P-loop_NTPase"/>
</dbReference>
<comment type="similarity">
    <text evidence="3">Belongs to the NLRP family.</text>
</comment>
<evidence type="ECO:0000256" key="12">
    <source>
        <dbReference type="ARBA" id="ARBA00023198"/>
    </source>
</evidence>
<reference evidence="19 20" key="1">
    <citation type="submission" date="2008-02" db="EMBL/GenBank/DDBJ databases">
        <title>A 6x draft sequence assembly of the Pongo pygmaeus abelii genome.</title>
        <authorList>
            <person name="Wilson R.K."/>
            <person name="Mardis E."/>
        </authorList>
    </citation>
    <scope>NUCLEOTIDE SEQUENCE [LARGE SCALE GENOMIC DNA]</scope>
</reference>
<dbReference type="GO" id="GO:0032730">
    <property type="term" value="P:positive regulation of interleukin-1 alpha production"/>
    <property type="evidence" value="ECO:0007669"/>
    <property type="project" value="Ensembl"/>
</dbReference>
<gene>
    <name evidence="19" type="primary">NLRP10</name>
</gene>
<evidence type="ECO:0000256" key="8">
    <source>
        <dbReference type="ARBA" id="ARBA00022840"/>
    </source>
</evidence>
<name>A0A8I5UML7_PONAB</name>
<dbReference type="GO" id="GO:0050729">
    <property type="term" value="P:positive regulation of inflammatory response"/>
    <property type="evidence" value="ECO:0007669"/>
    <property type="project" value="TreeGrafter"/>
</dbReference>
<evidence type="ECO:0000256" key="13">
    <source>
        <dbReference type="ARBA" id="ARBA00057779"/>
    </source>
</evidence>
<dbReference type="GO" id="GO:0045087">
    <property type="term" value="P:innate immune response"/>
    <property type="evidence" value="ECO:0007669"/>
    <property type="project" value="UniProtKB-KW"/>
</dbReference>